<dbReference type="EMBL" id="WMIA01000023">
    <property type="protein sequence ID" value="MTF40249.1"/>
    <property type="molecule type" value="Genomic_DNA"/>
</dbReference>
<evidence type="ECO:0000313" key="2">
    <source>
        <dbReference type="Proteomes" id="UP000437131"/>
    </source>
</evidence>
<dbReference type="AlphaFoldDB" id="A0A844GZN5"/>
<dbReference type="Proteomes" id="UP000437131">
    <property type="component" value="Unassembled WGS sequence"/>
</dbReference>
<sequence>MSKLRNVLIGAGIAAVGAVGVKKAVDYFQNKKQQEALPETPEDAQISNPEEEVAFAVVETSSVQDFLDKSFGKSGRYNPNRPPKVFEYQDKQYMVIWAYDNEKSKNQMLVFQYTDSGRQMIASVGYTDSATDYNLKMGNTPFAVEINGAKLQSGEGETEGTSDVDFVLA</sequence>
<accession>A0A844GZN5</accession>
<evidence type="ECO:0000313" key="1">
    <source>
        <dbReference type="EMBL" id="MTF40249.1"/>
    </source>
</evidence>
<gene>
    <name evidence="1" type="ORF">GGC33_15110</name>
</gene>
<comment type="caution">
    <text evidence="1">The sequence shown here is derived from an EMBL/GenBank/DDBJ whole genome shotgun (WGS) entry which is preliminary data.</text>
</comment>
<dbReference type="RefSeq" id="WP_015219543.1">
    <property type="nucleotide sequence ID" value="NZ_WMIA01000023.1"/>
</dbReference>
<proteinExistence type="predicted"/>
<protein>
    <submittedName>
        <fullName evidence="1">Uncharacterized protein</fullName>
    </submittedName>
</protein>
<organism evidence="1 2">
    <name type="scientific">Cyanobacterium aponinum 0216</name>
    <dbReference type="NCBI Taxonomy" id="2676140"/>
    <lineage>
        <taxon>Bacteria</taxon>
        <taxon>Bacillati</taxon>
        <taxon>Cyanobacteriota</taxon>
        <taxon>Cyanophyceae</taxon>
        <taxon>Oscillatoriophycideae</taxon>
        <taxon>Chroococcales</taxon>
        <taxon>Geminocystaceae</taxon>
        <taxon>Cyanobacterium</taxon>
    </lineage>
</organism>
<name>A0A844GZN5_9CHRO</name>
<reference evidence="1 2" key="1">
    <citation type="submission" date="2019-11" db="EMBL/GenBank/DDBJ databases">
        <title>Isolation of a new High Light Tolerant Cyanobacteria.</title>
        <authorList>
            <person name="Dobson Z."/>
            <person name="Vaughn N."/>
            <person name="Vaughn M."/>
            <person name="Fromme P."/>
            <person name="Mazor Y."/>
        </authorList>
    </citation>
    <scope>NUCLEOTIDE SEQUENCE [LARGE SCALE GENOMIC DNA]</scope>
    <source>
        <strain evidence="1 2">0216</strain>
    </source>
</reference>